<dbReference type="InterPro" id="IPR032821">
    <property type="entry name" value="PKS_assoc"/>
</dbReference>
<dbReference type="Pfam" id="PF02801">
    <property type="entry name" value="Ketoacyl-synt_C"/>
    <property type="match status" value="1"/>
</dbReference>
<sequence>MGAFTERELRQRIGALVEEVLGGTADPQASFFDLGLTSLVLMRVKLRLEATLGLSLDDTALFEHSSIAALAAHLAPGAADVPRGPGPAPAPTDGRIAVIGMAARLPGAPDLAALWENLRAGRSSVRRLGSGQGDGRVRVAGVIDDVECFDADHFGMSRKEAGLTDPAHRLFLECCAHALEDGGYAGGSHGRRIGVYAGGGMNLYGPALPYFARHGMGGATPSANLMEEMQGLIGGQQDFLATRVAYRLGLTGAAVAVQSACSTGLVAVHLAAQSLLSGENDLVLAGAAAVHMPQDAGYAHDPEFILSPSGVCRAFDAESDGTVGGNGVAVVLLKRLDAALADGDDIQAVVLGSAVNNDGAAKAGFTAPGVRGHTEVVRLALARAGIDADSVGHVEAHGTGTELGDPVEFEALSRAYRSQQGRTAFCALGSVKPNLGHLDTCAGMAGLVKTVLMLRHGTIVPTANVTRPNPRLPWETSPFRLATAAEVWRTPRGVPRRGGVSALGFGGTNAHVLLEEAPAAPVRPQPAHPLPVPISARSREALQEVATRLRDELRARPSLGVADVHTTLALGRTHHSHRTVVHGRTAAELADGLDRFLRLPDEEQPATAGPIAFAFSGQGQATAGTARELYRRYPVVREALDECEETYRQVAQGSLLDVLLTPPSDGAGAVTQAAQFALQMALVRLWRQFGVEPECVLGHSLGEIAALCAAGAFSLADGLRFTAARDQIMREAAPGRMLALHGDADTVTELCAGLQVETAAVNGPRSLVLSGSPEAIEAAHRVLAGQGIACRPLDVDRAFHSALLDPVLPALREAAESLTFAPLRLPCGHSAAGEVLPAGSVVNAEHLVRQARRPVLFQRTLAAVHRLGHADFLELGPADVLTSLGRTALPGSHWTASRPGEPAGAGGLHEALAELYRRGLSVDWRAVGAGGGRVRLPGYPFRREPYPAPEPPRLTRAKTPVDAAPSPADGASGPVPPSPAATPPAAVVPAPSPAAVAAAPAVGTAPRALTAVAGQQLASLEDLVDGAHDLMNAQLRTLSGLVGKDPQ</sequence>
<evidence type="ECO:0000256" key="2">
    <source>
        <dbReference type="ARBA" id="ARBA00022553"/>
    </source>
</evidence>
<dbReference type="Pfam" id="PF00698">
    <property type="entry name" value="Acyl_transf_1"/>
    <property type="match status" value="1"/>
</dbReference>
<dbReference type="InterPro" id="IPR050091">
    <property type="entry name" value="PKS_NRPS_Biosynth_Enz"/>
</dbReference>
<dbReference type="Gene3D" id="3.40.366.10">
    <property type="entry name" value="Malonyl-Coenzyme A Acyl Carrier Protein, domain 2"/>
    <property type="match status" value="1"/>
</dbReference>
<dbReference type="SMART" id="SM00823">
    <property type="entry name" value="PKS_PP"/>
    <property type="match status" value="1"/>
</dbReference>
<dbReference type="SMART" id="SM00827">
    <property type="entry name" value="PKS_AT"/>
    <property type="match status" value="1"/>
</dbReference>
<dbReference type="CDD" id="cd00833">
    <property type="entry name" value="PKS"/>
    <property type="match status" value="1"/>
</dbReference>
<reference evidence="9" key="1">
    <citation type="submission" date="2009-02" db="EMBL/GenBank/DDBJ databases">
        <title>Annotation of Streptomyces viridochromogenes strain DSM 40736.</title>
        <authorList>
            <consortium name="The Broad Institute Genome Sequencing Platform"/>
            <consortium name="Broad Institute Microbial Sequencing Center"/>
            <person name="Fischbach M."/>
            <person name="Godfrey P."/>
            <person name="Ward D."/>
            <person name="Young S."/>
            <person name="Zeng Q."/>
            <person name="Koehrsen M."/>
            <person name="Alvarado L."/>
            <person name="Berlin A.M."/>
            <person name="Bochicchio J."/>
            <person name="Borenstein D."/>
            <person name="Chapman S.B."/>
            <person name="Chen Z."/>
            <person name="Engels R."/>
            <person name="Freedman E."/>
            <person name="Gellesch M."/>
            <person name="Goldberg J."/>
            <person name="Griggs A."/>
            <person name="Gujja S."/>
            <person name="Heilman E.R."/>
            <person name="Heiman D.I."/>
            <person name="Hepburn T.A."/>
            <person name="Howarth C."/>
            <person name="Jen D."/>
            <person name="Larson L."/>
            <person name="Lewis B."/>
            <person name="Mehta T."/>
            <person name="Park D."/>
            <person name="Pearson M."/>
            <person name="Richards J."/>
            <person name="Roberts A."/>
            <person name="Saif S."/>
            <person name="Shea T.D."/>
            <person name="Shenoy N."/>
            <person name="Sisk P."/>
            <person name="Stolte C."/>
            <person name="Sykes S.N."/>
            <person name="Thomson T."/>
            <person name="Walk T."/>
            <person name="White J."/>
            <person name="Yandava C."/>
            <person name="Straight P."/>
            <person name="Clardy J."/>
            <person name="Hung D."/>
            <person name="Kolter R."/>
            <person name="Mekalanos J."/>
            <person name="Walker S."/>
            <person name="Walsh C.T."/>
            <person name="Wieland-Brown L.C."/>
            <person name="Haas B."/>
            <person name="Nusbaum C."/>
            <person name="Birren B."/>
        </authorList>
    </citation>
    <scope>NUCLEOTIDE SEQUENCE [LARGE SCALE GENOMIC DNA]</scope>
    <source>
        <strain evidence="9">DSM 40736 / JCM 4977 / BCRC 1201 / Tue 494</strain>
    </source>
</reference>
<dbReference type="InterPro" id="IPR001227">
    <property type="entry name" value="Ac_transferase_dom_sf"/>
</dbReference>
<dbReference type="OrthoDB" id="9778690at2"/>
<proteinExistence type="predicted"/>
<organism evidence="8 9">
    <name type="scientific">Streptomyces viridochromogenes (strain DSM 40736 / JCM 4977 / BCRC 1201 / Tue 494)</name>
    <dbReference type="NCBI Taxonomy" id="591159"/>
    <lineage>
        <taxon>Bacteria</taxon>
        <taxon>Bacillati</taxon>
        <taxon>Actinomycetota</taxon>
        <taxon>Actinomycetes</taxon>
        <taxon>Kitasatosporales</taxon>
        <taxon>Streptomycetaceae</taxon>
        <taxon>Streptomyces</taxon>
    </lineage>
</organism>
<dbReference type="Pfam" id="PF16197">
    <property type="entry name" value="KAsynt_C_assoc"/>
    <property type="match status" value="1"/>
</dbReference>
<dbReference type="InterPro" id="IPR014043">
    <property type="entry name" value="Acyl_transferase_dom"/>
</dbReference>
<dbReference type="PANTHER" id="PTHR43775">
    <property type="entry name" value="FATTY ACID SYNTHASE"/>
    <property type="match status" value="1"/>
</dbReference>
<dbReference type="SUPFAM" id="SSF53901">
    <property type="entry name" value="Thiolase-like"/>
    <property type="match status" value="1"/>
</dbReference>
<feature type="region of interest" description="Disordered" evidence="5">
    <location>
        <begin position="942"/>
        <end position="988"/>
    </location>
</feature>
<dbReference type="InterPro" id="IPR014031">
    <property type="entry name" value="Ketoacyl_synth_C"/>
</dbReference>
<dbReference type="InterPro" id="IPR009081">
    <property type="entry name" value="PP-bd_ACP"/>
</dbReference>
<dbReference type="PROSITE" id="PS52004">
    <property type="entry name" value="KS3_2"/>
    <property type="match status" value="1"/>
</dbReference>
<evidence type="ECO:0000256" key="4">
    <source>
        <dbReference type="ARBA" id="ARBA00023194"/>
    </source>
</evidence>
<evidence type="ECO:0000313" key="8">
    <source>
        <dbReference type="EMBL" id="EFL30476.1"/>
    </source>
</evidence>
<dbReference type="GO" id="GO:0005737">
    <property type="term" value="C:cytoplasm"/>
    <property type="evidence" value="ECO:0007669"/>
    <property type="project" value="TreeGrafter"/>
</dbReference>
<keyword evidence="2" id="KW-0597">Phosphoprotein</keyword>
<dbReference type="InterPro" id="IPR016039">
    <property type="entry name" value="Thiolase-like"/>
</dbReference>
<dbReference type="SUPFAM" id="SSF55048">
    <property type="entry name" value="Probable ACP-binding domain of malonyl-CoA ACP transacylase"/>
    <property type="match status" value="1"/>
</dbReference>
<feature type="domain" description="Carrier" evidence="6">
    <location>
        <begin position="4"/>
        <end position="78"/>
    </location>
</feature>
<dbReference type="PANTHER" id="PTHR43775:SF37">
    <property type="entry name" value="SI:DKEY-61P9.11"/>
    <property type="match status" value="1"/>
</dbReference>
<evidence type="ECO:0000256" key="3">
    <source>
        <dbReference type="ARBA" id="ARBA00022679"/>
    </source>
</evidence>
<dbReference type="InterPro" id="IPR016036">
    <property type="entry name" value="Malonyl_transacylase_ACP-bd"/>
</dbReference>
<dbReference type="AlphaFoldDB" id="D9XEZ7"/>
<dbReference type="GO" id="GO:0031177">
    <property type="term" value="F:phosphopantetheine binding"/>
    <property type="evidence" value="ECO:0007669"/>
    <property type="project" value="InterPro"/>
</dbReference>
<dbReference type="InterPro" id="IPR020806">
    <property type="entry name" value="PKS_PP-bd"/>
</dbReference>
<evidence type="ECO:0000256" key="5">
    <source>
        <dbReference type="SAM" id="MobiDB-lite"/>
    </source>
</evidence>
<gene>
    <name evidence="8" type="ORF">SSQG_00994</name>
</gene>
<dbReference type="Gene3D" id="1.10.1200.10">
    <property type="entry name" value="ACP-like"/>
    <property type="match status" value="1"/>
</dbReference>
<dbReference type="STRING" id="591159.SSQG_00994"/>
<dbReference type="Pfam" id="PF00550">
    <property type="entry name" value="PP-binding"/>
    <property type="match status" value="1"/>
</dbReference>
<keyword evidence="1" id="KW-0596">Phosphopantetheine</keyword>
<dbReference type="InterPro" id="IPR036736">
    <property type="entry name" value="ACP-like_sf"/>
</dbReference>
<keyword evidence="4" id="KW-0045">Antibiotic biosynthesis</keyword>
<evidence type="ECO:0000256" key="1">
    <source>
        <dbReference type="ARBA" id="ARBA00022450"/>
    </source>
</evidence>
<dbReference type="Pfam" id="PF00109">
    <property type="entry name" value="ketoacyl-synt"/>
    <property type="match status" value="1"/>
</dbReference>
<dbReference type="GO" id="GO:0071770">
    <property type="term" value="P:DIM/DIP cell wall layer assembly"/>
    <property type="evidence" value="ECO:0007669"/>
    <property type="project" value="TreeGrafter"/>
</dbReference>
<evidence type="ECO:0000313" key="9">
    <source>
        <dbReference type="Proteomes" id="UP000004184"/>
    </source>
</evidence>
<protein>
    <submittedName>
        <fullName evidence="8">Polyketide synthase</fullName>
    </submittedName>
</protein>
<dbReference type="Gene3D" id="3.40.47.10">
    <property type="match status" value="1"/>
</dbReference>
<dbReference type="SUPFAM" id="SSF47336">
    <property type="entry name" value="ACP-like"/>
    <property type="match status" value="1"/>
</dbReference>
<keyword evidence="3" id="KW-0808">Transferase</keyword>
<evidence type="ECO:0000259" key="7">
    <source>
        <dbReference type="PROSITE" id="PS52004"/>
    </source>
</evidence>
<dbReference type="GO" id="GO:0005886">
    <property type="term" value="C:plasma membrane"/>
    <property type="evidence" value="ECO:0007669"/>
    <property type="project" value="TreeGrafter"/>
</dbReference>
<dbReference type="SUPFAM" id="SSF52151">
    <property type="entry name" value="FabD/lysophospholipase-like"/>
    <property type="match status" value="1"/>
</dbReference>
<dbReference type="eggNOG" id="COG3321">
    <property type="taxonomic scope" value="Bacteria"/>
</dbReference>
<dbReference type="RefSeq" id="WP_003988591.1">
    <property type="nucleotide sequence ID" value="NZ_GG657757.1"/>
</dbReference>
<feature type="domain" description="Ketosynthase family 3 (KS3)" evidence="7">
    <location>
        <begin position="93"/>
        <end position="516"/>
    </location>
</feature>
<dbReference type="InterPro" id="IPR014030">
    <property type="entry name" value="Ketoacyl_synth_N"/>
</dbReference>
<keyword evidence="9" id="KW-1185">Reference proteome</keyword>
<dbReference type="SMART" id="SM00825">
    <property type="entry name" value="PKS_KS"/>
    <property type="match status" value="1"/>
</dbReference>
<evidence type="ECO:0000259" key="6">
    <source>
        <dbReference type="PROSITE" id="PS50075"/>
    </source>
</evidence>
<dbReference type="PROSITE" id="PS50075">
    <property type="entry name" value="CARRIER"/>
    <property type="match status" value="1"/>
</dbReference>
<accession>D9XEZ7</accession>
<dbReference type="HOGENOM" id="CLU_000022_16_6_11"/>
<dbReference type="GO" id="GO:0004312">
    <property type="term" value="F:fatty acid synthase activity"/>
    <property type="evidence" value="ECO:0007669"/>
    <property type="project" value="TreeGrafter"/>
</dbReference>
<dbReference type="EMBL" id="GG657757">
    <property type="protein sequence ID" value="EFL30476.1"/>
    <property type="molecule type" value="Genomic_DNA"/>
</dbReference>
<dbReference type="GO" id="GO:0006633">
    <property type="term" value="P:fatty acid biosynthetic process"/>
    <property type="evidence" value="ECO:0007669"/>
    <property type="project" value="TreeGrafter"/>
</dbReference>
<name>D9XEZ7_STRVT</name>
<dbReference type="GO" id="GO:0017000">
    <property type="term" value="P:antibiotic biosynthetic process"/>
    <property type="evidence" value="ECO:0007669"/>
    <property type="project" value="UniProtKB-KW"/>
</dbReference>
<feature type="compositionally biased region" description="Low complexity" evidence="5">
    <location>
        <begin position="960"/>
        <end position="973"/>
    </location>
</feature>
<dbReference type="Gene3D" id="3.30.70.3290">
    <property type="match status" value="1"/>
</dbReference>
<dbReference type="Proteomes" id="UP000004184">
    <property type="component" value="Unassembled WGS sequence"/>
</dbReference>
<dbReference type="InterPro" id="IPR020841">
    <property type="entry name" value="PKS_Beta-ketoAc_synthase_dom"/>
</dbReference>
<dbReference type="InterPro" id="IPR016035">
    <property type="entry name" value="Acyl_Trfase/lysoPLipase"/>
</dbReference>